<feature type="transmembrane region" description="Helical" evidence="2">
    <location>
        <begin position="146"/>
        <end position="167"/>
    </location>
</feature>
<reference evidence="3 4" key="1">
    <citation type="submission" date="2018-03" db="EMBL/GenBank/DDBJ databases">
        <title>Genomic Encyclopedia of Archaeal and Bacterial Type Strains, Phase II (KMG-II): from individual species to whole genera.</title>
        <authorList>
            <person name="Goeker M."/>
        </authorList>
    </citation>
    <scope>NUCLEOTIDE SEQUENCE [LARGE SCALE GENOMIC DNA]</scope>
    <source>
        <strain evidence="3 4">DSM 45601</strain>
    </source>
</reference>
<feature type="transmembrane region" description="Helical" evidence="2">
    <location>
        <begin position="90"/>
        <end position="110"/>
    </location>
</feature>
<comment type="caution">
    <text evidence="3">The sequence shown here is derived from an EMBL/GenBank/DDBJ whole genome shotgun (WGS) entry which is preliminary data.</text>
</comment>
<keyword evidence="4" id="KW-1185">Reference proteome</keyword>
<dbReference type="OrthoDB" id="3544083at2"/>
<dbReference type="RefSeq" id="WP_106239608.1">
    <property type="nucleotide sequence ID" value="NZ_PVZC01000001.1"/>
</dbReference>
<evidence type="ECO:0000313" key="3">
    <source>
        <dbReference type="EMBL" id="PRY02301.1"/>
    </source>
</evidence>
<keyword evidence="2" id="KW-1133">Transmembrane helix</keyword>
<dbReference type="EMBL" id="PVZC01000001">
    <property type="protein sequence ID" value="PRY02301.1"/>
    <property type="molecule type" value="Genomic_DNA"/>
</dbReference>
<feature type="transmembrane region" description="Helical" evidence="2">
    <location>
        <begin position="30"/>
        <end position="51"/>
    </location>
</feature>
<proteinExistence type="predicted"/>
<organism evidence="3 4">
    <name type="scientific">Allonocardiopsis opalescens</name>
    <dbReference type="NCBI Taxonomy" id="1144618"/>
    <lineage>
        <taxon>Bacteria</taxon>
        <taxon>Bacillati</taxon>
        <taxon>Actinomycetota</taxon>
        <taxon>Actinomycetes</taxon>
        <taxon>Streptosporangiales</taxon>
        <taxon>Allonocardiopsis</taxon>
    </lineage>
</organism>
<feature type="transmembrane region" description="Helical" evidence="2">
    <location>
        <begin position="209"/>
        <end position="232"/>
    </location>
</feature>
<protein>
    <submittedName>
        <fullName evidence="3">Uncharacterized protein</fullName>
    </submittedName>
</protein>
<evidence type="ECO:0000256" key="1">
    <source>
        <dbReference type="SAM" id="MobiDB-lite"/>
    </source>
</evidence>
<dbReference type="Proteomes" id="UP000237846">
    <property type="component" value="Unassembled WGS sequence"/>
</dbReference>
<sequence length="233" mass="23374">MTAASTSMRADTDLRTAPPARTGPGGGRPYFGAALTVGSVAAVFGALVLTGHQPGPWWAWFPLTTGLALLVTGLRLHPLPSLGAFVTGRAMLGTGAVTTVSGLLLLFGAMQGGWPAFLLVAGAVVAGLGLDRIGGRGRAAGLTHRVHLVWGTAAMALGVLFTLQYGAGVTALGALAPQQWSGLAVAAVGAHAALEGARYWSGTRTGEVALSAVFLCLGLAALVQGTALVVGIW</sequence>
<name>A0A2T0QEL8_9ACTN</name>
<keyword evidence="2" id="KW-0812">Transmembrane</keyword>
<gene>
    <name evidence="3" type="ORF">CLV72_101903</name>
</gene>
<feature type="region of interest" description="Disordered" evidence="1">
    <location>
        <begin position="1"/>
        <end position="25"/>
    </location>
</feature>
<dbReference type="AlphaFoldDB" id="A0A2T0QEL8"/>
<feature type="transmembrane region" description="Helical" evidence="2">
    <location>
        <begin position="57"/>
        <end position="78"/>
    </location>
</feature>
<feature type="transmembrane region" description="Helical" evidence="2">
    <location>
        <begin position="116"/>
        <end position="134"/>
    </location>
</feature>
<evidence type="ECO:0000256" key="2">
    <source>
        <dbReference type="SAM" id="Phobius"/>
    </source>
</evidence>
<keyword evidence="2" id="KW-0472">Membrane</keyword>
<accession>A0A2T0QEL8</accession>
<evidence type="ECO:0000313" key="4">
    <source>
        <dbReference type="Proteomes" id="UP000237846"/>
    </source>
</evidence>